<organism evidence="1 2">
    <name type="scientific">Eggerthella lenta</name>
    <name type="common">Eubacterium lentum</name>
    <dbReference type="NCBI Taxonomy" id="84112"/>
    <lineage>
        <taxon>Bacteria</taxon>
        <taxon>Bacillati</taxon>
        <taxon>Actinomycetota</taxon>
        <taxon>Coriobacteriia</taxon>
        <taxon>Eggerthellales</taxon>
        <taxon>Eggerthellaceae</taxon>
        <taxon>Eggerthella</taxon>
    </lineage>
</organism>
<dbReference type="Proteomes" id="UP000253970">
    <property type="component" value="Unassembled WGS sequence"/>
</dbReference>
<dbReference type="RefSeq" id="WP_114533364.1">
    <property type="nucleotide sequence ID" value="NZ_JADNER010000005.1"/>
</dbReference>
<dbReference type="Gene3D" id="3.30.565.10">
    <property type="entry name" value="Histidine kinase-like ATPase, C-terminal domain"/>
    <property type="match status" value="1"/>
</dbReference>
<protein>
    <submittedName>
        <fullName evidence="1">Chemotaxis protein CheA</fullName>
    </submittedName>
</protein>
<comment type="caution">
    <text evidence="1">The sequence shown here is derived from an EMBL/GenBank/DDBJ whole genome shotgun (WGS) entry which is preliminary data.</text>
</comment>
<dbReference type="InterPro" id="IPR051315">
    <property type="entry name" value="Bact_Chemotaxis_CheA"/>
</dbReference>
<evidence type="ECO:0000313" key="1">
    <source>
        <dbReference type="EMBL" id="RDB71574.1"/>
    </source>
</evidence>
<dbReference type="InterPro" id="IPR036890">
    <property type="entry name" value="HATPase_C_sf"/>
</dbReference>
<dbReference type="SUPFAM" id="SSF55874">
    <property type="entry name" value="ATPase domain of HSP90 chaperone/DNA topoisomerase II/histidine kinase"/>
    <property type="match status" value="1"/>
</dbReference>
<dbReference type="PANTHER" id="PTHR43395:SF8">
    <property type="entry name" value="HISTIDINE KINASE"/>
    <property type="match status" value="1"/>
</dbReference>
<name>A0A369MHW4_EGGLN</name>
<dbReference type="PANTHER" id="PTHR43395">
    <property type="entry name" value="SENSOR HISTIDINE KINASE CHEA"/>
    <property type="match status" value="1"/>
</dbReference>
<evidence type="ECO:0000313" key="2">
    <source>
        <dbReference type="Proteomes" id="UP000253970"/>
    </source>
</evidence>
<gene>
    <name evidence="1" type="ORF">C1875_05155</name>
</gene>
<accession>A0A369MHW4</accession>
<sequence>MKREEITVQAKLKPNCGLENTRASLVMRRIAPLCDSATCHPHAIKSSRETIPYLRDHGLFVTFVSRTPERVLAAISGAFFVDSCTIVEDPEGIPPFEMPSAPQEDDAENGGIEAISSFADRDARSERDEKLSNLIAQLEETNRSLRAHAESLPNDRVLSDIAFSYAQTLDHLRSTVALSRIEAFDRIAPSLHKLVEDYGRQFGVPVDLELEQGRMDLDRSVLASIEETLRRALRSCIRDGIESAEERADLGKPERATIRLRLENEGSDVVCRIEHDGRPFDAHRIATIASKRGLLARPLDAYSDEEIGAFILLPQFFLPSAASDGNAFAELNEIGCMLQRIGGRGTMRNTERGTLEIVLRFPVPFTVFEAALLRTGGVRFAVPAQQIVRFEAFDPARVQRGGAAGEGSKATSTWYEDEHGAHIEMLNQGAKPFPLDAAHPAYTVLLEALGERYALAADDVEGYERISMLQLPALLDRRCMHELSCIGYAILQDGSPCIVISVRRFLNDAAKDRGTHARP</sequence>
<dbReference type="AlphaFoldDB" id="A0A369MHW4"/>
<reference evidence="1 2" key="1">
    <citation type="journal article" date="2018" name="Elife">
        <title>Discovery and characterization of a prevalent human gut bacterial enzyme sufficient for the inactivation of a family of plant toxins.</title>
        <authorList>
            <person name="Koppel N."/>
            <person name="Bisanz J.E."/>
            <person name="Pandelia M.E."/>
            <person name="Turnbaugh P.J."/>
            <person name="Balskus E.P."/>
        </authorList>
    </citation>
    <scope>NUCLEOTIDE SEQUENCE [LARGE SCALE GENOMIC DNA]</scope>
    <source>
        <strain evidence="1 2">W1 BHI 6</strain>
    </source>
</reference>
<dbReference type="EMBL" id="PPTU01000006">
    <property type="protein sequence ID" value="RDB71574.1"/>
    <property type="molecule type" value="Genomic_DNA"/>
</dbReference>
<proteinExistence type="predicted"/>